<accession>A0A5E4WUT3</accession>
<dbReference type="GeneID" id="300405513"/>
<dbReference type="InterPro" id="IPR003961">
    <property type="entry name" value="FN3_dom"/>
</dbReference>
<dbReference type="Pfam" id="PF24801">
    <property type="entry name" value="FNIII-A_GpJ"/>
    <property type="match status" value="1"/>
</dbReference>
<dbReference type="InterPro" id="IPR015406">
    <property type="entry name" value="GpJ_CSF"/>
</dbReference>
<dbReference type="AlphaFoldDB" id="A0A5E4WUT3"/>
<dbReference type="InterPro" id="IPR055385">
    <property type="entry name" value="GpJ_HDII-ins2"/>
</dbReference>
<gene>
    <name evidence="2" type="ORF">PPN31114_03504</name>
</gene>
<dbReference type="RefSeq" id="WP_150680752.1">
    <property type="nucleotide sequence ID" value="NZ_CABPSK010000003.1"/>
</dbReference>
<dbReference type="Proteomes" id="UP000366945">
    <property type="component" value="Unassembled WGS sequence"/>
</dbReference>
<dbReference type="OrthoDB" id="109844at2"/>
<dbReference type="InterPro" id="IPR013783">
    <property type="entry name" value="Ig-like_fold"/>
</dbReference>
<dbReference type="Gene3D" id="2.60.40.10">
    <property type="entry name" value="Immunoglobulins"/>
    <property type="match status" value="1"/>
</dbReference>
<organism evidence="2 3">
    <name type="scientific">Pandoraea pneumonica</name>
    <dbReference type="NCBI Taxonomy" id="2508299"/>
    <lineage>
        <taxon>Bacteria</taxon>
        <taxon>Pseudomonadati</taxon>
        <taxon>Pseudomonadota</taxon>
        <taxon>Betaproteobacteria</taxon>
        <taxon>Burkholderiales</taxon>
        <taxon>Burkholderiaceae</taxon>
        <taxon>Pandoraea</taxon>
    </lineage>
</organism>
<keyword evidence="3" id="KW-1185">Reference proteome</keyword>
<name>A0A5E4WUT3_9BURK</name>
<dbReference type="EMBL" id="CABPSK010000003">
    <property type="protein sequence ID" value="VVE28043.1"/>
    <property type="molecule type" value="Genomic_DNA"/>
</dbReference>
<dbReference type="InterPro" id="IPR053171">
    <property type="entry name" value="Viral_Tip_Attach_Protein"/>
</dbReference>
<evidence type="ECO:0000313" key="3">
    <source>
        <dbReference type="Proteomes" id="UP000366945"/>
    </source>
</evidence>
<dbReference type="PANTHER" id="PTHR36251">
    <property type="entry name" value="FELS-1 PROPHAGE HOST SPECIFICITY PROTEIN-RELATED"/>
    <property type="match status" value="1"/>
</dbReference>
<dbReference type="PANTHER" id="PTHR36251:SF2">
    <property type="entry name" value="GIFSY-2 PROPHAGE HOST SPECIFICITY PROTEIN J, PHAGE LAMBDA"/>
    <property type="match status" value="1"/>
</dbReference>
<dbReference type="SUPFAM" id="SSF49265">
    <property type="entry name" value="Fibronectin type III"/>
    <property type="match status" value="1"/>
</dbReference>
<proteinExistence type="predicted"/>
<evidence type="ECO:0000313" key="2">
    <source>
        <dbReference type="EMBL" id="VVE28043.1"/>
    </source>
</evidence>
<reference evidence="2 3" key="1">
    <citation type="submission" date="2019-08" db="EMBL/GenBank/DDBJ databases">
        <authorList>
            <person name="Peeters C."/>
        </authorList>
    </citation>
    <scope>NUCLEOTIDE SEQUENCE [LARGE SCALE GENOMIC DNA]</scope>
    <source>
        <strain evidence="2 3">LMG 31114</strain>
    </source>
</reference>
<dbReference type="PROSITE" id="PS50853">
    <property type="entry name" value="FN3"/>
    <property type="match status" value="1"/>
</dbReference>
<feature type="domain" description="Fibronectin type-III" evidence="1">
    <location>
        <begin position="622"/>
        <end position="720"/>
    </location>
</feature>
<sequence length="1251" mass="135960">MNALMGFKAESEVRQPVESPDSLHSVATAKVLDIVSEGEIYGFVDGLRSVFVNETPLQNADGSFNFQGATVDFRPGTQDQTYIAGLPSVDNETYVGVELKFGQHWTQAINNLSLSAVRVRLSAAGLMQQLDNGDRVGWRVEYSIQLSTDGSPFVDVLNEAFDGKTTQKYERTRRIDLPHAKLGWTVRVVRKTPQPTSDTISGKTVVEAYTEVIDAKLRYPMSALAFVTLPAAQFSGSIPKRAYEIYGRIVAVPDNYDPWTRQYTGAWGGAFKLAWTNNPAWVFRDLVLSRRYGLGRYISADQLDKWDLYTIARYCDEMVPDGRGGMEPRFTCNVYLQKRAQARKVIQDLASLFRGIAYMAGGTVFVSADMPKDPGYVYNAANVIDGKFRYAGTPRKTRFTAALVSWSDQTDFGRQKVEYVEDPDGIQRYGLQITEVVAFGCTSQGQAQRLGQWLLLSSRLERGTVTFEVALEGLRSLPGEVVRVYDRVRARRMNDGRVSQSSGRSVTLDREPYASAGDTITINMPSGQSATRTIELISDRVVTVTQDWPEEVAKQAAWVIETSDLTAPLYRVRLVKEKRAGDKLTFEVTAVQYEPGKFEAVDHGTRIDPRPTVVVPPSVQPPPDSVTVSAYHVINQGIAITTMVGEWPSVKNAVQYSVAWRRDNGDWVSMPTTGSTSAEVQGIYAGTYVMRVRAINALGVMSAATYSVATLLEGKTTPPPVVTALSASPLVMGIALAWGFPPGPLDIERTEIWYSLTANVGAAIKLGDFAYPHNSTSLMGLAHGQKFYFWARLVDRSGNVGDFYPSVGGVLGSTDVNPGNILDYIKGEVDESIIGKKLAERIDLIDGPPELPGSVNARVRGVQSEVEGLSSALVDEHEQRVTALDAMAQKVDGVYAQFNPPMAGSTTFNAGSTLVLAGVWSQQAAWASEDMAAAKRIDSVQASVGDVAALANREASASVERDRVISTQVDLVKASVGDTNALVTREASASLERDKAITKQVDAMQSSFENVDARLIEESQTRAQQNDALATKLDGVYATLNPPMAGSTSFNAGSTKVFAGVWSQQSAWAAENMAVARRVDNVQASLGETSAAIQDLSEAQVSLDGKISASRVVQVNVTADGIPYAAGFSVGIDNSNGKPTSRFGVQADQFFVLNVVNGKVSIPFAIQNGDTVINSALIGKATLGSGVFVEWLESDARNALGQPLLRLNFRTGQMEFNPMNAEGRRLKIDSNGVTLFFPNGNINAQFGWWDA</sequence>
<dbReference type="Pfam" id="PF13550">
    <property type="entry name" value="Phage-tail_3"/>
    <property type="match status" value="1"/>
</dbReference>
<dbReference type="InterPro" id="IPR032876">
    <property type="entry name" value="J_dom"/>
</dbReference>
<protein>
    <submittedName>
        <fullName evidence="2">Host specificity protein J</fullName>
    </submittedName>
</protein>
<dbReference type="InterPro" id="IPR036116">
    <property type="entry name" value="FN3_sf"/>
</dbReference>
<dbReference type="Pfam" id="PF09327">
    <property type="entry name" value="Phage_Tail_Tip"/>
    <property type="match status" value="1"/>
</dbReference>
<evidence type="ECO:0000259" key="1">
    <source>
        <dbReference type="PROSITE" id="PS50853"/>
    </source>
</evidence>